<feature type="compositionally biased region" description="Polar residues" evidence="2">
    <location>
        <begin position="403"/>
        <end position="412"/>
    </location>
</feature>
<feature type="coiled-coil region" evidence="1">
    <location>
        <begin position="738"/>
        <end position="775"/>
    </location>
</feature>
<feature type="compositionally biased region" description="Polar residues" evidence="2">
    <location>
        <begin position="446"/>
        <end position="456"/>
    </location>
</feature>
<proteinExistence type="predicted"/>
<feature type="compositionally biased region" description="Polar residues" evidence="2">
    <location>
        <begin position="128"/>
        <end position="139"/>
    </location>
</feature>
<dbReference type="AlphaFoldDB" id="A0A0R3TKY2"/>
<feature type="compositionally biased region" description="Basic and acidic residues" evidence="2">
    <location>
        <begin position="215"/>
        <end position="225"/>
    </location>
</feature>
<evidence type="ECO:0000256" key="1">
    <source>
        <dbReference type="SAM" id="Coils"/>
    </source>
</evidence>
<keyword evidence="1" id="KW-0175">Coiled coil</keyword>
<feature type="coiled-coil region" evidence="1">
    <location>
        <begin position="635"/>
        <end position="711"/>
    </location>
</feature>
<feature type="compositionally biased region" description="Low complexity" evidence="2">
    <location>
        <begin position="341"/>
        <end position="352"/>
    </location>
</feature>
<evidence type="ECO:0000313" key="3">
    <source>
        <dbReference type="WBParaSite" id="HNAJ_0000786401-mRNA-1"/>
    </source>
</evidence>
<sequence>LAKKLASDAEKPPEKAVEFVKKEIGPHDHGEAEPVKEYDRTPADTAGPTNGTPRNGVRFGRNEIIDPETNQPVERFNGYDDESGGDYNPPQRYTELPERDYYNEPQRVMDTDYKPFPDENDYNFENDALNQRPTNDSGGNQVGWYPRNGRFDKGDEKDNNRYYERQDNDYGYREWHKDENDFRPPDLKVRCYKQETPSIDENKLNQLIDLINEMPKYRDKTREGKVQMQPQRGRPKEYSSGRWESCKGDDGDNQSNNSVRLNGSTRKKFNWPKLRKSKAQADYQQEIDRDMNENLEVSNRCREDMDIGPSMVPRARCNSGGNHYSPRRSCSRGDTPGIGISSKSSFQSSQTQGDCDYDERFNAGMNEGYNERCPRRRRFSENYEDYYDDDYKDGMNEGYKSRNGMNFNNEMRGTQRDPNFEMNGRMNNEMDTGMQGDPNEEKSSRQPENQNDTDSVCNLDALNGLCASLNALNGALGGLSGTLGKGSSNVGAGMTGNMGMTGGINGMTMGVNMQNGGGIMNPRGRMNLGGQNAINDPLISGANANYGVQGGFSGPQRLNDNLSGSMLSLLNSQGGKWFCNSNFGVNYPGQPNWPFGNNRSNSLPPGGYRGGVGSNLNIPGMNDFDYEIQYIEPDMKEYNRKVKEAKEKAERKRQELIRQRDEEVAKKRAELEKKIEEEYERKKAEAERQREAQIKKRMSEIQGELKKQEHDLMQQFCKNLKTVRDAEAERRRKYELAFAETNQRSETLKQQLAMARQQMQELEMLKFQLHRQEAERRQQLDMLSKQIQFATQVPSYQSDTTMEKNLLADFSQKMRALKTQEQKLKESVANVPMPHVEKPQMPQIPIPISAAPQPEVMQPYLTAPTAPAAPIQQQYSQVMPSYQTPCLPAPQQMQSYCAPAMPMMPMQMMGCYAPYTPCSACCMPKRTDMTSMPICPGPNVRQSQCCPQQSCCGGNSQVDPCRPSDPPCQNEKVACTDYKPPKRECPPSECCMKAPKDDCVSEDEIYELKSADSTECDNDCGACESEEECSTVDCSCPTYECTEEKSCEDPVPECAPASSCETLKNPDPECPAVNETINAVDECPDNYVRGCCG</sequence>
<feature type="region of interest" description="Disordered" evidence="2">
    <location>
        <begin position="318"/>
        <end position="359"/>
    </location>
</feature>
<dbReference type="WBParaSite" id="HNAJ_0000786401-mRNA-1">
    <property type="protein sequence ID" value="HNAJ_0000786401-mRNA-1"/>
    <property type="gene ID" value="HNAJ_0000786401"/>
</dbReference>
<feature type="compositionally biased region" description="Basic and acidic residues" evidence="2">
    <location>
        <begin position="234"/>
        <end position="250"/>
    </location>
</feature>
<dbReference type="STRING" id="102285.A0A0R3TKY2"/>
<evidence type="ECO:0000256" key="2">
    <source>
        <dbReference type="SAM" id="MobiDB-lite"/>
    </source>
</evidence>
<feature type="compositionally biased region" description="Basic and acidic residues" evidence="2">
    <location>
        <begin position="149"/>
        <end position="165"/>
    </location>
</feature>
<protein>
    <submittedName>
        <fullName evidence="3">CCDC66 domain-containing protein</fullName>
    </submittedName>
</protein>
<feature type="region of interest" description="Disordered" evidence="2">
    <location>
        <begin position="215"/>
        <end position="266"/>
    </location>
</feature>
<feature type="compositionally biased region" description="Basic and acidic residues" evidence="2">
    <location>
        <begin position="95"/>
        <end position="117"/>
    </location>
</feature>
<dbReference type="CDD" id="cd06503">
    <property type="entry name" value="ATP-synt_Fo_b"/>
    <property type="match status" value="1"/>
</dbReference>
<accession>A0A0R3TKY2</accession>
<reference evidence="3" key="1">
    <citation type="submission" date="2017-02" db="UniProtKB">
        <authorList>
            <consortium name="WormBaseParasite"/>
        </authorList>
    </citation>
    <scope>IDENTIFICATION</scope>
</reference>
<organism evidence="3">
    <name type="scientific">Rodentolepis nana</name>
    <name type="common">Dwarf tapeworm</name>
    <name type="synonym">Hymenolepis nana</name>
    <dbReference type="NCBI Taxonomy" id="102285"/>
    <lineage>
        <taxon>Eukaryota</taxon>
        <taxon>Metazoa</taxon>
        <taxon>Spiralia</taxon>
        <taxon>Lophotrochozoa</taxon>
        <taxon>Platyhelminthes</taxon>
        <taxon>Cestoda</taxon>
        <taxon>Eucestoda</taxon>
        <taxon>Cyclophyllidea</taxon>
        <taxon>Hymenolepididae</taxon>
        <taxon>Rodentolepis</taxon>
    </lineage>
</organism>
<feature type="region of interest" description="Disordered" evidence="2">
    <location>
        <begin position="402"/>
        <end position="456"/>
    </location>
</feature>
<feature type="region of interest" description="Disordered" evidence="2">
    <location>
        <begin position="1"/>
        <end position="165"/>
    </location>
</feature>
<feature type="compositionally biased region" description="Basic and acidic residues" evidence="2">
    <location>
        <begin position="1"/>
        <end position="42"/>
    </location>
</feature>
<name>A0A0R3TKY2_RODNA</name>
<feature type="compositionally biased region" description="Polar residues" evidence="2">
    <location>
        <begin position="253"/>
        <end position="264"/>
    </location>
</feature>